<dbReference type="RefSeq" id="WP_043461784.1">
    <property type="nucleotide sequence ID" value="NZ_JBFACB010000003.1"/>
</dbReference>
<feature type="region of interest" description="Disordered" evidence="1">
    <location>
        <begin position="43"/>
        <end position="93"/>
    </location>
</feature>
<organism evidence="4 5">
    <name type="scientific">Streptomyces xinghaiensis</name>
    <dbReference type="NCBI Taxonomy" id="1038928"/>
    <lineage>
        <taxon>Bacteria</taxon>
        <taxon>Bacillati</taxon>
        <taxon>Actinomycetota</taxon>
        <taxon>Actinomycetes</taxon>
        <taxon>Kitasatosporales</taxon>
        <taxon>Streptomycetaceae</taxon>
        <taxon>Streptomyces</taxon>
    </lineage>
</organism>
<keyword evidence="2" id="KW-1133">Transmembrane helix</keyword>
<feature type="signal peptide" evidence="3">
    <location>
        <begin position="1"/>
        <end position="30"/>
    </location>
</feature>
<evidence type="ECO:0000256" key="2">
    <source>
        <dbReference type="SAM" id="Phobius"/>
    </source>
</evidence>
<gene>
    <name evidence="4" type="ORF">SFRA_005245</name>
</gene>
<comment type="caution">
    <text evidence="4">The sequence shown here is derived from an EMBL/GenBank/DDBJ whole genome shotgun (WGS) entry which is preliminary data.</text>
</comment>
<feature type="region of interest" description="Disordered" evidence="1">
    <location>
        <begin position="117"/>
        <end position="152"/>
    </location>
</feature>
<reference evidence="4 5" key="1">
    <citation type="journal article" date="2014" name="Genome Announc.">
        <title>Draft Genome Sequence of Streptomyces fradiae ATCC 19609, a Strain Highly Sensitive to Antibiotics.</title>
        <authorList>
            <person name="Bekker O.B."/>
            <person name="Klimina K.M."/>
            <person name="Vatlin A.A."/>
            <person name="Zakharevich N.V."/>
            <person name="Kasianov A.S."/>
            <person name="Danilenko V.N."/>
        </authorList>
    </citation>
    <scope>NUCLEOTIDE SEQUENCE [LARGE SCALE GENOMIC DNA]</scope>
    <source>
        <strain evidence="4 5">ATCC 19609</strain>
    </source>
</reference>
<feature type="compositionally biased region" description="Low complexity" evidence="1">
    <location>
        <begin position="43"/>
        <end position="79"/>
    </location>
</feature>
<sequence length="152" mass="14183">MDSVRLAGTIAASGLLCATVVLPAASSAAAASALPASVDPASAPAASAFPASAPAAPGSPVSAPAAPAAPGPGSVAVAAEGRPAATDTGGSPNARQIVVGVCLAGGAVLGMAGLAVHRRRAARPPAPPREREDALRVPEPSPGRGGPPGVDG</sequence>
<evidence type="ECO:0000256" key="3">
    <source>
        <dbReference type="SAM" id="SignalP"/>
    </source>
</evidence>
<accession>A0A3R7IWR5</accession>
<evidence type="ECO:0008006" key="6">
    <source>
        <dbReference type="Google" id="ProtNLM"/>
    </source>
</evidence>
<evidence type="ECO:0000313" key="4">
    <source>
        <dbReference type="EMBL" id="RKM97948.1"/>
    </source>
</evidence>
<dbReference type="EMBL" id="JNAD02000002">
    <property type="protein sequence ID" value="RKM97948.1"/>
    <property type="molecule type" value="Genomic_DNA"/>
</dbReference>
<name>A0A3R7IWR5_9ACTN</name>
<dbReference type="AlphaFoldDB" id="A0A3R7IWR5"/>
<keyword evidence="5" id="KW-1185">Reference proteome</keyword>
<proteinExistence type="predicted"/>
<feature type="transmembrane region" description="Helical" evidence="2">
    <location>
        <begin position="97"/>
        <end position="116"/>
    </location>
</feature>
<evidence type="ECO:0000256" key="1">
    <source>
        <dbReference type="SAM" id="MobiDB-lite"/>
    </source>
</evidence>
<feature type="chain" id="PRO_5043188342" description="Tat pathway signal sequence domain protein" evidence="3">
    <location>
        <begin position="31"/>
        <end position="152"/>
    </location>
</feature>
<dbReference type="Proteomes" id="UP000028058">
    <property type="component" value="Unassembled WGS sequence"/>
</dbReference>
<evidence type="ECO:0000313" key="5">
    <source>
        <dbReference type="Proteomes" id="UP000028058"/>
    </source>
</evidence>
<keyword evidence="2" id="KW-0472">Membrane</keyword>
<protein>
    <recommendedName>
        <fullName evidence="6">Tat pathway signal sequence domain protein</fullName>
    </recommendedName>
</protein>
<keyword evidence="3" id="KW-0732">Signal</keyword>
<keyword evidence="2" id="KW-0812">Transmembrane</keyword>
<feature type="compositionally biased region" description="Gly residues" evidence="1">
    <location>
        <begin position="143"/>
        <end position="152"/>
    </location>
</feature>